<dbReference type="Pfam" id="PF01791">
    <property type="entry name" value="DeoC"/>
    <property type="match status" value="1"/>
</dbReference>
<feature type="active site" description="Proton donor/acceptor" evidence="9">
    <location>
        <position position="211"/>
    </location>
</feature>
<feature type="active site" description="Schiff-base intermediate with acetaldehyde" evidence="9">
    <location>
        <position position="172"/>
    </location>
</feature>
<organism evidence="10 11">
    <name type="scientific">Choiromyces venosus 120613-1</name>
    <dbReference type="NCBI Taxonomy" id="1336337"/>
    <lineage>
        <taxon>Eukaryota</taxon>
        <taxon>Fungi</taxon>
        <taxon>Dikarya</taxon>
        <taxon>Ascomycota</taxon>
        <taxon>Pezizomycotina</taxon>
        <taxon>Pezizomycetes</taxon>
        <taxon>Pezizales</taxon>
        <taxon>Tuberaceae</taxon>
        <taxon>Choiromyces</taxon>
    </lineage>
</organism>
<evidence type="ECO:0000256" key="6">
    <source>
        <dbReference type="ARBA" id="ARBA00032755"/>
    </source>
</evidence>
<evidence type="ECO:0000313" key="10">
    <source>
        <dbReference type="EMBL" id="RPA92205.1"/>
    </source>
</evidence>
<dbReference type="UniPathway" id="UPA00002">
    <property type="reaction ID" value="UER00468"/>
</dbReference>
<dbReference type="InterPro" id="IPR011343">
    <property type="entry name" value="DeoC"/>
</dbReference>
<dbReference type="GO" id="GO:0016052">
    <property type="term" value="P:carbohydrate catabolic process"/>
    <property type="evidence" value="ECO:0007669"/>
    <property type="project" value="TreeGrafter"/>
</dbReference>
<evidence type="ECO:0000256" key="4">
    <source>
        <dbReference type="ARBA" id="ARBA00023239"/>
    </source>
</evidence>
<comment type="function">
    <text evidence="8">Catalyzes a reversible aldol reaction between acetaldehyde and D-glyceraldehyde 3-phosphate to generate 2-deoxy-D-ribose 5-phosphate.</text>
</comment>
<dbReference type="AlphaFoldDB" id="A0A3N4J225"/>
<evidence type="ECO:0000256" key="8">
    <source>
        <dbReference type="ARBA" id="ARBA00056337"/>
    </source>
</evidence>
<accession>A0A3N4J225</accession>
<evidence type="ECO:0000256" key="2">
    <source>
        <dbReference type="ARBA" id="ARBA00012515"/>
    </source>
</evidence>
<dbReference type="Gene3D" id="3.20.20.70">
    <property type="entry name" value="Aldolase class I"/>
    <property type="match status" value="1"/>
</dbReference>
<evidence type="ECO:0000256" key="9">
    <source>
        <dbReference type="PIRSR" id="PIRSR001357-50"/>
    </source>
</evidence>
<protein>
    <recommendedName>
        <fullName evidence="2">deoxyribose-phosphate aldolase</fullName>
        <ecNumber evidence="2">4.1.2.4</ecNumber>
    </recommendedName>
    <alternativeName>
        <fullName evidence="6">2-deoxy-D-ribose 5-phosphate aldolase</fullName>
    </alternativeName>
</protein>
<evidence type="ECO:0000256" key="1">
    <source>
        <dbReference type="ARBA" id="ARBA00010936"/>
    </source>
</evidence>
<keyword evidence="11" id="KW-1185">Reference proteome</keyword>
<dbReference type="GO" id="GO:0005737">
    <property type="term" value="C:cytoplasm"/>
    <property type="evidence" value="ECO:0007669"/>
    <property type="project" value="InterPro"/>
</dbReference>
<dbReference type="InterPro" id="IPR002915">
    <property type="entry name" value="DeoC/FbaB/LacD_aldolase"/>
</dbReference>
<dbReference type="Proteomes" id="UP000276215">
    <property type="component" value="Unassembled WGS sequence"/>
</dbReference>
<dbReference type="GO" id="GO:0004139">
    <property type="term" value="F:deoxyribose-phosphate aldolase activity"/>
    <property type="evidence" value="ECO:0007669"/>
    <property type="project" value="UniProtKB-EC"/>
</dbReference>
<dbReference type="GO" id="GO:0009264">
    <property type="term" value="P:deoxyribonucleotide catabolic process"/>
    <property type="evidence" value="ECO:0007669"/>
    <property type="project" value="InterPro"/>
</dbReference>
<dbReference type="InterPro" id="IPR013785">
    <property type="entry name" value="Aldolase_TIM"/>
</dbReference>
<dbReference type="PANTHER" id="PTHR10889">
    <property type="entry name" value="DEOXYRIBOSE-PHOSPHATE ALDOLASE"/>
    <property type="match status" value="1"/>
</dbReference>
<keyword evidence="4" id="KW-0456">Lyase</keyword>
<sequence length="275" mass="28899">MSIKNSVGIALPKTIPVSLPQLAKMIDHSLLHPTMTDAEIHSGLEIAKTYNVATACVKPYSIAQAKSVLSGSTVGICPVIGFPHGNSTTQIKIAEALAAISDGGAEIDMVINVGKALGGEWEYVTDEIRAINDAVVGAGAILKVIFENDYLKQEHIVKLCGICTDVGVAFVKTSTGYGFVKNEGGTYGYEGATLRDLKIMRESCGKDVQIKAAGGVRSLDDLLRVRALGVSRVGATATIAILEEAKKRGIGKEVIEVEVLPVPEEGGKGVSSSEY</sequence>
<dbReference type="NCBIfam" id="TIGR00126">
    <property type="entry name" value="deoC"/>
    <property type="match status" value="1"/>
</dbReference>
<dbReference type="PANTHER" id="PTHR10889:SF1">
    <property type="entry name" value="DEOXYRIBOSE-PHOSPHATE ALDOLASE"/>
    <property type="match status" value="1"/>
</dbReference>
<gene>
    <name evidence="10" type="ORF">L873DRAFT_1710839</name>
</gene>
<evidence type="ECO:0000256" key="7">
    <source>
        <dbReference type="ARBA" id="ARBA00048791"/>
    </source>
</evidence>
<evidence type="ECO:0000256" key="3">
    <source>
        <dbReference type="ARBA" id="ARBA00022490"/>
    </source>
</evidence>
<dbReference type="SUPFAM" id="SSF51569">
    <property type="entry name" value="Aldolase"/>
    <property type="match status" value="1"/>
</dbReference>
<name>A0A3N4J225_9PEZI</name>
<evidence type="ECO:0000256" key="5">
    <source>
        <dbReference type="ARBA" id="ARBA00023270"/>
    </source>
</evidence>
<dbReference type="CDD" id="cd00959">
    <property type="entry name" value="DeoC"/>
    <property type="match status" value="1"/>
</dbReference>
<keyword evidence="3" id="KW-0963">Cytoplasm</keyword>
<dbReference type="InterPro" id="IPR028581">
    <property type="entry name" value="DeoC_typeI"/>
</dbReference>
<keyword evidence="5 9" id="KW-0704">Schiff base</keyword>
<dbReference type="HAMAP" id="MF_00114">
    <property type="entry name" value="DeoC_type1"/>
    <property type="match status" value="1"/>
</dbReference>
<dbReference type="EC" id="4.1.2.4" evidence="2"/>
<comment type="catalytic activity">
    <reaction evidence="7">
        <text>2-deoxy-D-ribose 5-phosphate = D-glyceraldehyde 3-phosphate + acetaldehyde</text>
        <dbReference type="Rhea" id="RHEA:12821"/>
        <dbReference type="ChEBI" id="CHEBI:15343"/>
        <dbReference type="ChEBI" id="CHEBI:59776"/>
        <dbReference type="ChEBI" id="CHEBI:62877"/>
        <dbReference type="EC" id="4.1.2.4"/>
    </reaction>
</comment>
<dbReference type="OrthoDB" id="70823at2759"/>
<dbReference type="GO" id="GO:0046386">
    <property type="term" value="P:deoxyribose phosphate catabolic process"/>
    <property type="evidence" value="ECO:0007669"/>
    <property type="project" value="UniProtKB-UniPathway"/>
</dbReference>
<dbReference type="STRING" id="1336337.A0A3N4J225"/>
<evidence type="ECO:0000313" key="11">
    <source>
        <dbReference type="Proteomes" id="UP000276215"/>
    </source>
</evidence>
<reference evidence="10 11" key="1">
    <citation type="journal article" date="2018" name="Nat. Ecol. Evol.">
        <title>Pezizomycetes genomes reveal the molecular basis of ectomycorrhizal truffle lifestyle.</title>
        <authorList>
            <person name="Murat C."/>
            <person name="Payen T."/>
            <person name="Noel B."/>
            <person name="Kuo A."/>
            <person name="Morin E."/>
            <person name="Chen J."/>
            <person name="Kohler A."/>
            <person name="Krizsan K."/>
            <person name="Balestrini R."/>
            <person name="Da Silva C."/>
            <person name="Montanini B."/>
            <person name="Hainaut M."/>
            <person name="Levati E."/>
            <person name="Barry K.W."/>
            <person name="Belfiori B."/>
            <person name="Cichocki N."/>
            <person name="Clum A."/>
            <person name="Dockter R.B."/>
            <person name="Fauchery L."/>
            <person name="Guy J."/>
            <person name="Iotti M."/>
            <person name="Le Tacon F."/>
            <person name="Lindquist E.A."/>
            <person name="Lipzen A."/>
            <person name="Malagnac F."/>
            <person name="Mello A."/>
            <person name="Molinier V."/>
            <person name="Miyauchi S."/>
            <person name="Poulain J."/>
            <person name="Riccioni C."/>
            <person name="Rubini A."/>
            <person name="Sitrit Y."/>
            <person name="Splivallo R."/>
            <person name="Traeger S."/>
            <person name="Wang M."/>
            <person name="Zifcakova L."/>
            <person name="Wipf D."/>
            <person name="Zambonelli A."/>
            <person name="Paolocci F."/>
            <person name="Nowrousian M."/>
            <person name="Ottonello S."/>
            <person name="Baldrian P."/>
            <person name="Spatafora J.W."/>
            <person name="Henrissat B."/>
            <person name="Nagy L.G."/>
            <person name="Aury J.M."/>
            <person name="Wincker P."/>
            <person name="Grigoriev I.V."/>
            <person name="Bonfante P."/>
            <person name="Martin F.M."/>
        </authorList>
    </citation>
    <scope>NUCLEOTIDE SEQUENCE [LARGE SCALE GENOMIC DNA]</scope>
    <source>
        <strain evidence="10 11">120613-1</strain>
    </source>
</reference>
<comment type="similarity">
    <text evidence="1">Belongs to the DeoC/FbaB aldolase family. DeoC type 1 subfamily.</text>
</comment>
<dbReference type="FunFam" id="3.20.20.70:FF:000198">
    <property type="entry name" value="Deoxyribose-phosphate aldolase"/>
    <property type="match status" value="1"/>
</dbReference>
<dbReference type="SMART" id="SM01133">
    <property type="entry name" value="DeoC"/>
    <property type="match status" value="1"/>
</dbReference>
<proteinExistence type="inferred from homology"/>
<dbReference type="PIRSF" id="PIRSF001357">
    <property type="entry name" value="DeoC"/>
    <property type="match status" value="1"/>
</dbReference>
<dbReference type="EMBL" id="ML120478">
    <property type="protein sequence ID" value="RPA92205.1"/>
    <property type="molecule type" value="Genomic_DNA"/>
</dbReference>